<protein>
    <submittedName>
        <fullName evidence="2">Uncharacterized protein</fullName>
    </submittedName>
</protein>
<name>A0A147JVU5_HADYE</name>
<sequence length="75" mass="7986">MIFKGSDERAIIADHGRMVARLQDDVKILSQRLAALERRVSTLEANLAGLVRLCSNLASSGFGVEGCRAGEGDGL</sequence>
<organism evidence="2 3">
    <name type="scientific">Hadarchaeum yellowstonense</name>
    <dbReference type="NCBI Taxonomy" id="1776334"/>
    <lineage>
        <taxon>Archaea</taxon>
        <taxon>Methanobacteriati</taxon>
        <taxon>Candidatus Hadarchaeota</taxon>
        <taxon>Candidatus Hadarchaeia</taxon>
        <taxon>Candidatus Hadarchaeales</taxon>
        <taxon>Candidatus Hadarchaeaceae</taxon>
        <taxon>Candidatus Hadarchaeum</taxon>
    </lineage>
</organism>
<accession>A0A147JVU5</accession>
<keyword evidence="1" id="KW-0175">Coiled coil</keyword>
<dbReference type="EMBL" id="LQMQ01000039">
    <property type="protein sequence ID" value="KUO40570.1"/>
    <property type="molecule type" value="Genomic_DNA"/>
</dbReference>
<dbReference type="Proteomes" id="UP000074294">
    <property type="component" value="Unassembled WGS sequence"/>
</dbReference>
<dbReference type="STRING" id="1776334.APZ16_05140"/>
<evidence type="ECO:0000256" key="1">
    <source>
        <dbReference type="SAM" id="Coils"/>
    </source>
</evidence>
<feature type="coiled-coil region" evidence="1">
    <location>
        <begin position="19"/>
        <end position="53"/>
    </location>
</feature>
<dbReference type="AlphaFoldDB" id="A0A147JVU5"/>
<evidence type="ECO:0000313" key="3">
    <source>
        <dbReference type="Proteomes" id="UP000074294"/>
    </source>
</evidence>
<reference evidence="2 3" key="1">
    <citation type="journal article" date="2016" name="Nat. Microbiol.">
        <title>Genomic inference of the metabolism of cosmopolitan subsurface Archaea, Hadesarchaea.</title>
        <authorList>
            <person name="Baker B.J."/>
            <person name="Saw J.H."/>
            <person name="Lind A.E."/>
            <person name="Lazar C.S."/>
            <person name="Hinrichs K.-U."/>
            <person name="Teske A.P."/>
            <person name="Ettema T.J."/>
        </authorList>
    </citation>
    <scope>NUCLEOTIDE SEQUENCE [LARGE SCALE GENOMIC DNA]</scope>
</reference>
<proteinExistence type="predicted"/>
<comment type="caution">
    <text evidence="2">The sequence shown here is derived from an EMBL/GenBank/DDBJ whole genome shotgun (WGS) entry which is preliminary data.</text>
</comment>
<gene>
    <name evidence="2" type="ORF">APZ16_05140</name>
</gene>
<evidence type="ECO:0000313" key="2">
    <source>
        <dbReference type="EMBL" id="KUO40570.1"/>
    </source>
</evidence>